<keyword evidence="1" id="KW-0472">Membrane</keyword>
<sequence length="130" mass="15146">MKQAFLTFQKHYFPVFSLLAVLVYLAQRLEMSLPSLANNYLNDFLCMPIVLKICLEGARFIKSDDELRLSPILCVVVTALFAGYFEGYLPHVNVRYTQDPWDLLCYAAGMCLFLYLERRIRTERSSFCRP</sequence>
<organism evidence="2 3">
    <name type="scientific">Maribacter algicola</name>
    <dbReference type="NCBI Taxonomy" id="2498892"/>
    <lineage>
        <taxon>Bacteria</taxon>
        <taxon>Pseudomonadati</taxon>
        <taxon>Bacteroidota</taxon>
        <taxon>Flavobacteriia</taxon>
        <taxon>Flavobacteriales</taxon>
        <taxon>Flavobacteriaceae</taxon>
        <taxon>Maribacter</taxon>
    </lineage>
</organism>
<protein>
    <recommendedName>
        <fullName evidence="4">Magnesium citrate secondary transporter</fullName>
    </recommendedName>
</protein>
<keyword evidence="1" id="KW-0812">Transmembrane</keyword>
<evidence type="ECO:0000256" key="1">
    <source>
        <dbReference type="SAM" id="Phobius"/>
    </source>
</evidence>
<dbReference type="RefSeq" id="WP_125221913.1">
    <property type="nucleotide sequence ID" value="NZ_QUSX01000001.1"/>
</dbReference>
<dbReference type="Proteomes" id="UP000286990">
    <property type="component" value="Unassembled WGS sequence"/>
</dbReference>
<evidence type="ECO:0000313" key="3">
    <source>
        <dbReference type="Proteomes" id="UP000286990"/>
    </source>
</evidence>
<keyword evidence="3" id="KW-1185">Reference proteome</keyword>
<gene>
    <name evidence="2" type="ORF">DZC72_05875</name>
</gene>
<evidence type="ECO:0008006" key="4">
    <source>
        <dbReference type="Google" id="ProtNLM"/>
    </source>
</evidence>
<name>A0A3R8WHC8_9FLAO</name>
<feature type="transmembrane region" description="Helical" evidence="1">
    <location>
        <begin position="12"/>
        <end position="27"/>
    </location>
</feature>
<accession>A0A3R8WHC8</accession>
<comment type="caution">
    <text evidence="2">The sequence shown here is derived from an EMBL/GenBank/DDBJ whole genome shotgun (WGS) entry which is preliminary data.</text>
</comment>
<feature type="transmembrane region" description="Helical" evidence="1">
    <location>
        <begin position="67"/>
        <end position="85"/>
    </location>
</feature>
<dbReference type="OrthoDB" id="1447802at2"/>
<evidence type="ECO:0000313" key="2">
    <source>
        <dbReference type="EMBL" id="RRQ50099.1"/>
    </source>
</evidence>
<dbReference type="AlphaFoldDB" id="A0A3R8WHC8"/>
<reference evidence="3" key="1">
    <citation type="submission" date="2018-12" db="EMBL/GenBank/DDBJ databases">
        <title>Maribacter lutimaris sp. nov., isolated from marine sediment.</title>
        <authorList>
            <person name="Kim K.K."/>
        </authorList>
    </citation>
    <scope>NUCLEOTIDE SEQUENCE [LARGE SCALE GENOMIC DNA]</scope>
    <source>
        <strain evidence="3">PoM-212</strain>
    </source>
</reference>
<proteinExistence type="predicted"/>
<dbReference type="EMBL" id="QUSX01000001">
    <property type="protein sequence ID" value="RRQ50099.1"/>
    <property type="molecule type" value="Genomic_DNA"/>
</dbReference>
<keyword evidence="1" id="KW-1133">Transmembrane helix</keyword>